<protein>
    <submittedName>
        <fullName evidence="8">Centromere protein N</fullName>
    </submittedName>
</protein>
<dbReference type="KEGG" id="lak:106179353"/>
<dbReference type="Proteomes" id="UP000085678">
    <property type="component" value="Unplaced"/>
</dbReference>
<dbReference type="InterPro" id="IPR007902">
    <property type="entry name" value="Chl4/mis15/CENP-N"/>
</dbReference>
<dbReference type="InParanoid" id="A0A1S3K705"/>
<name>A0A1S3K705_LINAN</name>
<gene>
    <name evidence="8" type="primary">LOC106179353</name>
</gene>
<dbReference type="STRING" id="7574.A0A1S3K705"/>
<comment type="subcellular location">
    <subcellularLocation>
        <location evidence="2">Chromosome</location>
        <location evidence="2">Centromere</location>
    </subcellularLocation>
    <subcellularLocation>
        <location evidence="1">Nucleus</location>
    </subcellularLocation>
</comment>
<evidence type="ECO:0000256" key="2">
    <source>
        <dbReference type="ARBA" id="ARBA00004584"/>
    </source>
</evidence>
<evidence type="ECO:0000256" key="6">
    <source>
        <dbReference type="ARBA" id="ARBA00023328"/>
    </source>
</evidence>
<dbReference type="GO" id="GO:0000775">
    <property type="term" value="C:chromosome, centromeric region"/>
    <property type="evidence" value="ECO:0007669"/>
    <property type="project" value="UniProtKB-SubCell"/>
</dbReference>
<accession>A0A1S3K705</accession>
<comment type="similarity">
    <text evidence="3">Belongs to the CENP-N/CHL4 family.</text>
</comment>
<organism evidence="7 8">
    <name type="scientific">Lingula anatina</name>
    <name type="common">Brachiopod</name>
    <name type="synonym">Lingula unguis</name>
    <dbReference type="NCBI Taxonomy" id="7574"/>
    <lineage>
        <taxon>Eukaryota</taxon>
        <taxon>Metazoa</taxon>
        <taxon>Spiralia</taxon>
        <taxon>Lophotrochozoa</taxon>
        <taxon>Brachiopoda</taxon>
        <taxon>Linguliformea</taxon>
        <taxon>Lingulata</taxon>
        <taxon>Lingulida</taxon>
        <taxon>Linguloidea</taxon>
        <taxon>Lingulidae</taxon>
        <taxon>Lingula</taxon>
    </lineage>
</organism>
<dbReference type="PANTHER" id="PTHR46790">
    <property type="entry name" value="CENTROMERE PROTEIN N"/>
    <property type="match status" value="1"/>
</dbReference>
<dbReference type="GeneID" id="106179353"/>
<dbReference type="OrthoDB" id="6585699at2759"/>
<dbReference type="GO" id="GO:0034080">
    <property type="term" value="P:CENP-A containing chromatin assembly"/>
    <property type="evidence" value="ECO:0007669"/>
    <property type="project" value="InterPro"/>
</dbReference>
<keyword evidence="4" id="KW-0158">Chromosome</keyword>
<dbReference type="Pfam" id="PF05238">
    <property type="entry name" value="CENP-N"/>
    <property type="match status" value="1"/>
</dbReference>
<dbReference type="GO" id="GO:0005654">
    <property type="term" value="C:nucleoplasm"/>
    <property type="evidence" value="ECO:0007669"/>
    <property type="project" value="TreeGrafter"/>
</dbReference>
<reference evidence="8" key="1">
    <citation type="submission" date="2025-08" db="UniProtKB">
        <authorList>
            <consortium name="RefSeq"/>
        </authorList>
    </citation>
    <scope>IDENTIFICATION</scope>
    <source>
        <tissue evidence="8">Gonads</tissue>
    </source>
</reference>
<evidence type="ECO:0000256" key="1">
    <source>
        <dbReference type="ARBA" id="ARBA00004123"/>
    </source>
</evidence>
<dbReference type="OMA" id="CRYEDYV"/>
<keyword evidence="7" id="KW-1185">Reference proteome</keyword>
<proteinExistence type="inferred from homology"/>
<evidence type="ECO:0000256" key="5">
    <source>
        <dbReference type="ARBA" id="ARBA00023242"/>
    </source>
</evidence>
<keyword evidence="5" id="KW-0539">Nucleus</keyword>
<dbReference type="InterPro" id="IPR052011">
    <property type="entry name" value="CENP-NAC/CAD_complex"/>
</dbReference>
<dbReference type="AlphaFoldDB" id="A0A1S3K705"/>
<evidence type="ECO:0000256" key="3">
    <source>
        <dbReference type="ARBA" id="ARBA00005566"/>
    </source>
</evidence>
<evidence type="ECO:0000313" key="7">
    <source>
        <dbReference type="Proteomes" id="UP000085678"/>
    </source>
</evidence>
<evidence type="ECO:0000313" key="8">
    <source>
        <dbReference type="RefSeq" id="XP_013418413.1"/>
    </source>
</evidence>
<dbReference type="GO" id="GO:0007059">
    <property type="term" value="P:chromosome segregation"/>
    <property type="evidence" value="ECO:0007669"/>
    <property type="project" value="InterPro"/>
</dbReference>
<evidence type="ECO:0000256" key="4">
    <source>
        <dbReference type="ARBA" id="ARBA00022454"/>
    </source>
</evidence>
<sequence length="351" mass="40639">MEYELLKKTLVRLRRDELEKTLKKWSKLSKHHPAWGCLEGLDLSTTKIQLLPQLYKRLSKIQPHHAGELDLLYMLQHSSSKTWTVWLSTELHGSEGYAETPQAFRRRLKTALESYFMLDIQVMEHQKALWVRIYIHEDTKYQANNTVYAVYYPHSPVLILTAIKAANREYIIQAFSNTLSAGELEEQMLSGHCLSSLAQLSLNKYSQGYFSHYRLGQVDINALARGEKRKRKIEEEEEVLDDRITYENIKDKQRSKKILQDTFGSNEQPSLERLEYKMETNFRGGNCAPHFAKSKEPFRCRVKFEGRNVLEGIKNLGKAGYATLPLPAHLARVPSLAKNTIILGNKKSKRQ</sequence>
<dbReference type="RefSeq" id="XP_013418413.1">
    <property type="nucleotide sequence ID" value="XM_013562959.1"/>
</dbReference>
<keyword evidence="6" id="KW-0137">Centromere</keyword>
<dbReference type="PANTHER" id="PTHR46790:SF1">
    <property type="entry name" value="CENTROMERE PROTEIN N"/>
    <property type="match status" value="1"/>
</dbReference>